<dbReference type="Proteomes" id="UP001165405">
    <property type="component" value="Unassembled WGS sequence"/>
</dbReference>
<dbReference type="EMBL" id="JAKGSG010000006">
    <property type="protein sequence ID" value="MCF4119725.1"/>
    <property type="molecule type" value="Genomic_DNA"/>
</dbReference>
<evidence type="ECO:0000313" key="2">
    <source>
        <dbReference type="Proteomes" id="UP001165405"/>
    </source>
</evidence>
<comment type="caution">
    <text evidence="1">The sequence shown here is derived from an EMBL/GenBank/DDBJ whole genome shotgun (WGS) entry which is preliminary data.</text>
</comment>
<evidence type="ECO:0000313" key="1">
    <source>
        <dbReference type="EMBL" id="MCF4119725.1"/>
    </source>
</evidence>
<accession>A0AA41QA79</accession>
<proteinExistence type="predicted"/>
<dbReference type="SUPFAM" id="SSF56112">
    <property type="entry name" value="Protein kinase-like (PK-like)"/>
    <property type="match status" value="1"/>
</dbReference>
<dbReference type="AlphaFoldDB" id="A0AA41QA79"/>
<keyword evidence="2" id="KW-1185">Reference proteome</keyword>
<gene>
    <name evidence="1" type="ORF">L1785_01895</name>
</gene>
<sequence length="316" mass="34762">MNAQPRPGWADLPPVVRARITENLGGRVIAWTSYDHGMMPGYAMHLQTTEGQAYVKAYHAPDPLTNYGFRSEAEVTAHLPEGAPAPQLLWLIDEEFEGSGSWTVAAYSMRLLRRPADPWEADDIASAVRLARRISETRAPAHEPFRDVAAYFQGDVWARVAEEHADGPPGFTPWIAERYALLDSLAVQVGDATRGDRLVHGTLRRDTVLLDPRPGGSDGLVVDWIHGVRGAPFLDQVMMLPSLQIEGGPPPERVLERHPFPAGTEPDAVNAYLAAIAGYLVHQSSQPPPPGLPHHRPAQRAHAHVCVDWLRRRLGG</sequence>
<dbReference type="InterPro" id="IPR011009">
    <property type="entry name" value="Kinase-like_dom_sf"/>
</dbReference>
<organism evidence="1 2">
    <name type="scientific">Antribacter soli</name>
    <dbReference type="NCBI Taxonomy" id="2910976"/>
    <lineage>
        <taxon>Bacteria</taxon>
        <taxon>Bacillati</taxon>
        <taxon>Actinomycetota</taxon>
        <taxon>Actinomycetes</taxon>
        <taxon>Micrococcales</taxon>
        <taxon>Promicromonosporaceae</taxon>
        <taxon>Antribacter</taxon>
    </lineage>
</organism>
<reference evidence="1" key="1">
    <citation type="submission" date="2022-01" db="EMBL/GenBank/DDBJ databases">
        <title>Antribacter sp. nov., isolated from Guizhou of China.</title>
        <authorList>
            <person name="Chengliang C."/>
            <person name="Ya Z."/>
        </authorList>
    </citation>
    <scope>NUCLEOTIDE SEQUENCE</scope>
    <source>
        <strain evidence="1">KLBMP 9083</strain>
    </source>
</reference>
<dbReference type="RefSeq" id="WP_236087435.1">
    <property type="nucleotide sequence ID" value="NZ_JAKGSG010000006.1"/>
</dbReference>
<protein>
    <submittedName>
        <fullName evidence="1">Aminoglycoside phosphotransferase family protein</fullName>
    </submittedName>
</protein>
<name>A0AA41QA79_9MICO</name>